<name>A0A4Y2M356_ARAVE</name>
<dbReference type="Proteomes" id="UP000499080">
    <property type="component" value="Unassembled WGS sequence"/>
</dbReference>
<comment type="caution">
    <text evidence="1">The sequence shown here is derived from an EMBL/GenBank/DDBJ whole genome shotgun (WGS) entry which is preliminary data.</text>
</comment>
<dbReference type="AlphaFoldDB" id="A0A4Y2M356"/>
<evidence type="ECO:0000313" key="2">
    <source>
        <dbReference type="Proteomes" id="UP000499080"/>
    </source>
</evidence>
<gene>
    <name evidence="1" type="ORF">AVEN_20100_1</name>
</gene>
<protein>
    <submittedName>
        <fullName evidence="1">Uncharacterized protein</fullName>
    </submittedName>
</protein>
<proteinExistence type="predicted"/>
<accession>A0A4Y2M356</accession>
<sequence length="141" mass="16146">MCPECTAGHLVPCVEGRCRVGTINSGGHSTANPLENRYYAFQKFQVSRSRYRALVKYRANQSVFENSAPAIYRPAYFMSNFDSTSRIIQRPEIVVLLIVYSITRRTCLIRPYDVCKKRWLDLKPVHHEIAPIIASLSIPCH</sequence>
<dbReference type="EMBL" id="BGPR01006727">
    <property type="protein sequence ID" value="GBN21391.1"/>
    <property type="molecule type" value="Genomic_DNA"/>
</dbReference>
<reference evidence="1 2" key="1">
    <citation type="journal article" date="2019" name="Sci. Rep.">
        <title>Orb-weaving spider Araneus ventricosus genome elucidates the spidroin gene catalogue.</title>
        <authorList>
            <person name="Kono N."/>
            <person name="Nakamura H."/>
            <person name="Ohtoshi R."/>
            <person name="Moran D.A.P."/>
            <person name="Shinohara A."/>
            <person name="Yoshida Y."/>
            <person name="Fujiwara M."/>
            <person name="Mori M."/>
            <person name="Tomita M."/>
            <person name="Arakawa K."/>
        </authorList>
    </citation>
    <scope>NUCLEOTIDE SEQUENCE [LARGE SCALE GENOMIC DNA]</scope>
</reference>
<evidence type="ECO:0000313" key="1">
    <source>
        <dbReference type="EMBL" id="GBN21391.1"/>
    </source>
</evidence>
<organism evidence="1 2">
    <name type="scientific">Araneus ventricosus</name>
    <name type="common">Orbweaver spider</name>
    <name type="synonym">Epeira ventricosa</name>
    <dbReference type="NCBI Taxonomy" id="182803"/>
    <lineage>
        <taxon>Eukaryota</taxon>
        <taxon>Metazoa</taxon>
        <taxon>Ecdysozoa</taxon>
        <taxon>Arthropoda</taxon>
        <taxon>Chelicerata</taxon>
        <taxon>Arachnida</taxon>
        <taxon>Araneae</taxon>
        <taxon>Araneomorphae</taxon>
        <taxon>Entelegynae</taxon>
        <taxon>Araneoidea</taxon>
        <taxon>Araneidae</taxon>
        <taxon>Araneus</taxon>
    </lineage>
</organism>
<keyword evidence="2" id="KW-1185">Reference proteome</keyword>